<dbReference type="InParanoid" id="A0A3Q3FIC7"/>
<accession>A0A3Q3FIC7</accession>
<name>A0A3Q3FIC7_9LABR</name>
<dbReference type="FunCoup" id="A0A3Q3FIC7">
    <property type="interactions" value="11"/>
</dbReference>
<reference evidence="3" key="1">
    <citation type="submission" date="2025-08" db="UniProtKB">
        <authorList>
            <consortium name="Ensembl"/>
        </authorList>
    </citation>
    <scope>IDENTIFICATION</scope>
</reference>
<dbReference type="PANTHER" id="PTHR22529">
    <property type="entry name" value="EPITHELIAL-STROMAL INTERACTION PROTEIN 1"/>
    <property type="match status" value="1"/>
</dbReference>
<evidence type="ECO:0000256" key="1">
    <source>
        <dbReference type="SAM" id="Coils"/>
    </source>
</evidence>
<keyword evidence="4" id="KW-1185">Reference proteome</keyword>
<feature type="region of interest" description="Disordered" evidence="2">
    <location>
        <begin position="112"/>
        <end position="136"/>
    </location>
</feature>
<dbReference type="OrthoDB" id="10053624at2759"/>
<proteinExistence type="predicted"/>
<organism evidence="3 4">
    <name type="scientific">Labrus bergylta</name>
    <name type="common">ballan wrasse</name>
    <dbReference type="NCBI Taxonomy" id="56723"/>
    <lineage>
        <taxon>Eukaryota</taxon>
        <taxon>Metazoa</taxon>
        <taxon>Chordata</taxon>
        <taxon>Craniata</taxon>
        <taxon>Vertebrata</taxon>
        <taxon>Euteleostomi</taxon>
        <taxon>Actinopterygii</taxon>
        <taxon>Neopterygii</taxon>
        <taxon>Teleostei</taxon>
        <taxon>Neoteleostei</taxon>
        <taxon>Acanthomorphata</taxon>
        <taxon>Eupercaria</taxon>
        <taxon>Labriformes</taxon>
        <taxon>Labridae</taxon>
        <taxon>Labrus</taxon>
    </lineage>
</organism>
<reference evidence="3" key="2">
    <citation type="submission" date="2025-09" db="UniProtKB">
        <authorList>
            <consortium name="Ensembl"/>
        </authorList>
    </citation>
    <scope>IDENTIFICATION</scope>
</reference>
<dbReference type="InterPro" id="IPR026185">
    <property type="entry name" value="EPSTI1"/>
</dbReference>
<evidence type="ECO:0000256" key="2">
    <source>
        <dbReference type="SAM" id="MobiDB-lite"/>
    </source>
</evidence>
<dbReference type="PANTHER" id="PTHR22529:SF2">
    <property type="match status" value="1"/>
</dbReference>
<keyword evidence="1" id="KW-0175">Coiled coil</keyword>
<dbReference type="Ensembl" id="ENSLBET00000021085.1">
    <property type="protein sequence ID" value="ENSLBEP00000020011.1"/>
    <property type="gene ID" value="ENSLBEG00000015386.1"/>
</dbReference>
<feature type="coiled-coil region" evidence="1">
    <location>
        <begin position="180"/>
        <end position="236"/>
    </location>
</feature>
<protein>
    <submittedName>
        <fullName evidence="3">Uncharacterized LOC109993111</fullName>
    </submittedName>
</protein>
<evidence type="ECO:0000313" key="4">
    <source>
        <dbReference type="Proteomes" id="UP000261660"/>
    </source>
</evidence>
<dbReference type="AlphaFoldDB" id="A0A3Q3FIC7"/>
<dbReference type="Proteomes" id="UP000261660">
    <property type="component" value="Unplaced"/>
</dbReference>
<evidence type="ECO:0000313" key="3">
    <source>
        <dbReference type="Ensembl" id="ENSLBEP00000020011.1"/>
    </source>
</evidence>
<sequence length="253" mass="28275">MRDSTTQSSGGPRGLTRTLPGCSMHIIPGNRSVTLNSRMPATKVIKQSRVEASRKTVERTKPVKVKAVNGAQLELRVPSVRKSRASSCPRCPQRDRCEEGSTGVMRTALKPGCERRSRSSSTAHRNNPDCRKAQRSANVNQKCQKMGACQREQRAVRVEAKHAIQSHKAFTVIPPNPKKRREIQRKAEAELAALEELRLSRAMAYVSINPSSVGGCMSLEEVRSKQQQEMMKAKRKQKPIRTQVLEEKPVLEI</sequence>
<dbReference type="GeneTree" id="ENSGT00940000177048"/>